<gene>
    <name evidence="10" type="ORF">GTO89_09280</name>
</gene>
<dbReference type="RefSeq" id="WP_161261788.1">
    <property type="nucleotide sequence ID" value="NZ_JAFBDC010000005.1"/>
</dbReference>
<evidence type="ECO:0000256" key="2">
    <source>
        <dbReference type="ARBA" id="ARBA00009152"/>
    </source>
</evidence>
<evidence type="ECO:0000256" key="6">
    <source>
        <dbReference type="ARBA" id="ARBA00023102"/>
    </source>
</evidence>
<evidence type="ECO:0000256" key="3">
    <source>
        <dbReference type="ARBA" id="ARBA00013085"/>
    </source>
</evidence>
<dbReference type="InterPro" id="IPR004013">
    <property type="entry name" value="PHP_dom"/>
</dbReference>
<name>A0A845LF37_HELGE</name>
<dbReference type="PANTHER" id="PTHR21039:SF0">
    <property type="entry name" value="HISTIDINOL-PHOSPHATASE"/>
    <property type="match status" value="1"/>
</dbReference>
<accession>A0A845LF37</accession>
<dbReference type="AlphaFoldDB" id="A0A845LF37"/>
<dbReference type="EMBL" id="WXEX01000006">
    <property type="protein sequence ID" value="MZP43229.1"/>
    <property type="molecule type" value="Genomic_DNA"/>
</dbReference>
<dbReference type="EC" id="3.1.3.15" evidence="3 8"/>
<dbReference type="UniPathway" id="UPA00031">
    <property type="reaction ID" value="UER00013"/>
</dbReference>
<reference evidence="10 11" key="1">
    <citation type="submission" date="2020-01" db="EMBL/GenBank/DDBJ databases">
        <title>Whole genome sequence of Heliobacterium gestii DSM 11169.</title>
        <authorList>
            <person name="Kyndt J.A."/>
            <person name="Meyer T.E."/>
        </authorList>
    </citation>
    <scope>NUCLEOTIDE SEQUENCE [LARGE SCALE GENOMIC DNA]</scope>
    <source>
        <strain evidence="10 11">DSM 11169</strain>
    </source>
</reference>
<evidence type="ECO:0000256" key="4">
    <source>
        <dbReference type="ARBA" id="ARBA00022605"/>
    </source>
</evidence>
<keyword evidence="4 8" id="KW-0028">Amino-acid biosynthesis</keyword>
<evidence type="ECO:0000313" key="10">
    <source>
        <dbReference type="EMBL" id="MZP43229.1"/>
    </source>
</evidence>
<evidence type="ECO:0000256" key="7">
    <source>
        <dbReference type="ARBA" id="ARBA00049158"/>
    </source>
</evidence>
<proteinExistence type="inferred from homology"/>
<dbReference type="Gene3D" id="3.20.20.140">
    <property type="entry name" value="Metal-dependent hydrolases"/>
    <property type="match status" value="1"/>
</dbReference>
<evidence type="ECO:0000256" key="1">
    <source>
        <dbReference type="ARBA" id="ARBA00004970"/>
    </source>
</evidence>
<evidence type="ECO:0000256" key="5">
    <source>
        <dbReference type="ARBA" id="ARBA00022801"/>
    </source>
</evidence>
<comment type="catalytic activity">
    <reaction evidence="7 8">
        <text>L-histidinol phosphate + H2O = L-histidinol + phosphate</text>
        <dbReference type="Rhea" id="RHEA:14465"/>
        <dbReference type="ChEBI" id="CHEBI:15377"/>
        <dbReference type="ChEBI" id="CHEBI:43474"/>
        <dbReference type="ChEBI" id="CHEBI:57699"/>
        <dbReference type="ChEBI" id="CHEBI:57980"/>
        <dbReference type="EC" id="3.1.3.15"/>
    </reaction>
</comment>
<dbReference type="NCBIfam" id="TIGR01856">
    <property type="entry name" value="hisJ_fam"/>
    <property type="match status" value="1"/>
</dbReference>
<keyword evidence="5 8" id="KW-0378">Hydrolase</keyword>
<dbReference type="GO" id="GO:0004401">
    <property type="term" value="F:histidinol-phosphatase activity"/>
    <property type="evidence" value="ECO:0007669"/>
    <property type="project" value="UniProtKB-UniRule"/>
</dbReference>
<dbReference type="InterPro" id="IPR016195">
    <property type="entry name" value="Pol/histidinol_Pase-like"/>
</dbReference>
<dbReference type="NCBIfam" id="NF004086">
    <property type="entry name" value="PRK05588.1"/>
    <property type="match status" value="1"/>
</dbReference>
<evidence type="ECO:0000313" key="11">
    <source>
        <dbReference type="Proteomes" id="UP000471031"/>
    </source>
</evidence>
<dbReference type="SUPFAM" id="SSF89550">
    <property type="entry name" value="PHP domain-like"/>
    <property type="match status" value="1"/>
</dbReference>
<protein>
    <recommendedName>
        <fullName evidence="3 8">Histidinol-phosphatase</fullName>
        <shortName evidence="8">HolPase</shortName>
        <ecNumber evidence="3 8">3.1.3.15</ecNumber>
    </recommendedName>
</protein>
<organism evidence="10 11">
    <name type="scientific">Heliomicrobium gestii</name>
    <name type="common">Heliobacterium gestii</name>
    <dbReference type="NCBI Taxonomy" id="2699"/>
    <lineage>
        <taxon>Bacteria</taxon>
        <taxon>Bacillati</taxon>
        <taxon>Bacillota</taxon>
        <taxon>Clostridia</taxon>
        <taxon>Eubacteriales</taxon>
        <taxon>Heliobacteriaceae</taxon>
        <taxon>Heliomicrobium</taxon>
    </lineage>
</organism>
<dbReference type="PANTHER" id="PTHR21039">
    <property type="entry name" value="HISTIDINOL PHOSPHATASE-RELATED"/>
    <property type="match status" value="1"/>
</dbReference>
<comment type="similarity">
    <text evidence="2 8">Belongs to the PHP hydrolase family. HisK subfamily.</text>
</comment>
<dbReference type="Pfam" id="PF02811">
    <property type="entry name" value="PHP"/>
    <property type="match status" value="1"/>
</dbReference>
<dbReference type="Proteomes" id="UP000471031">
    <property type="component" value="Unassembled WGS sequence"/>
</dbReference>
<comment type="caution">
    <text evidence="10">The sequence shown here is derived from an EMBL/GenBank/DDBJ whole genome shotgun (WGS) entry which is preliminary data.</text>
</comment>
<dbReference type="OrthoDB" id="9775255at2"/>
<dbReference type="GO" id="GO:0005737">
    <property type="term" value="C:cytoplasm"/>
    <property type="evidence" value="ECO:0007669"/>
    <property type="project" value="TreeGrafter"/>
</dbReference>
<comment type="pathway">
    <text evidence="1 8">Amino-acid biosynthesis; L-histidine biosynthesis; L-histidine from 5-phospho-alpha-D-ribose 1-diphosphate: step 8/9.</text>
</comment>
<sequence length="257" mass="29467">MIFDTHVHTRFSTDSLMALDQAKERAEKLGIGLIITDHMDLEYPKPHSFTFDVDAFFRAYEPCRSERLRLGIEMGMRSELVDHNRTLASAYPFDFIIGSIHVVDGVEVVAQRFFQGRTKQEVYDRYFDNMLDCVKAYDFIDSLGHIDYIARYALLDDPEIHYSEFRERIDPILAVLAERGQAIEINARRLGNPAVAEAILPIYRRFAELGGRRVTIGSDAHTPRDVGQNLKASLDLAERCRLQPVWHKARVAQPVVL</sequence>
<evidence type="ECO:0000259" key="9">
    <source>
        <dbReference type="Pfam" id="PF02811"/>
    </source>
</evidence>
<keyword evidence="6 8" id="KW-0368">Histidine biosynthesis</keyword>
<feature type="domain" description="PHP" evidence="9">
    <location>
        <begin position="4"/>
        <end position="187"/>
    </location>
</feature>
<dbReference type="GO" id="GO:0000105">
    <property type="term" value="P:L-histidine biosynthetic process"/>
    <property type="evidence" value="ECO:0007669"/>
    <property type="project" value="UniProtKB-UniRule"/>
</dbReference>
<evidence type="ECO:0000256" key="8">
    <source>
        <dbReference type="RuleBase" id="RU366003"/>
    </source>
</evidence>
<keyword evidence="11" id="KW-1185">Reference proteome</keyword>
<dbReference type="InterPro" id="IPR010140">
    <property type="entry name" value="Histidinol_P_phosphatase_HisJ"/>
</dbReference>